<evidence type="ECO:0000256" key="2">
    <source>
        <dbReference type="ARBA" id="ARBA00009777"/>
    </source>
</evidence>
<keyword evidence="7" id="KW-0408">Iron</keyword>
<evidence type="ECO:0000256" key="8">
    <source>
        <dbReference type="ARBA" id="ARBA00023014"/>
    </source>
</evidence>
<dbReference type="PROSITE" id="PS51918">
    <property type="entry name" value="RADICAL_SAM"/>
    <property type="match status" value="1"/>
</dbReference>
<evidence type="ECO:0000256" key="6">
    <source>
        <dbReference type="ARBA" id="ARBA00023002"/>
    </source>
</evidence>
<organism evidence="12 13">
    <name type="scientific">Anaerosacchariphilus hominis</name>
    <dbReference type="NCBI Taxonomy" id="2763017"/>
    <lineage>
        <taxon>Bacteria</taxon>
        <taxon>Bacillati</taxon>
        <taxon>Bacillota</taxon>
        <taxon>Clostridia</taxon>
        <taxon>Lachnospirales</taxon>
        <taxon>Lachnospiraceae</taxon>
        <taxon>Anaerosacchariphilus</taxon>
    </lineage>
</organism>
<evidence type="ECO:0000259" key="11">
    <source>
        <dbReference type="PROSITE" id="PS51918"/>
    </source>
</evidence>
<dbReference type="SUPFAM" id="SSF54862">
    <property type="entry name" value="4Fe-4S ferredoxins"/>
    <property type="match status" value="1"/>
</dbReference>
<dbReference type="SFLD" id="SFLDG01118">
    <property type="entry name" value="activating_enzymes__group_2"/>
    <property type="match status" value="1"/>
</dbReference>
<proteinExistence type="inferred from homology"/>
<dbReference type="InterPro" id="IPR017900">
    <property type="entry name" value="4Fe4S_Fe_S_CS"/>
</dbReference>
<comment type="caution">
    <text evidence="12">The sequence shown here is derived from an EMBL/GenBank/DDBJ whole genome shotgun (WGS) entry which is preliminary data.</text>
</comment>
<keyword evidence="4" id="KW-0949">S-adenosyl-L-methionine</keyword>
<evidence type="ECO:0000256" key="5">
    <source>
        <dbReference type="ARBA" id="ARBA00022723"/>
    </source>
</evidence>
<dbReference type="PANTHER" id="PTHR30352">
    <property type="entry name" value="PYRUVATE FORMATE-LYASE-ACTIVATING ENZYME"/>
    <property type="match status" value="1"/>
</dbReference>
<dbReference type="PROSITE" id="PS00198">
    <property type="entry name" value="4FE4S_FER_1"/>
    <property type="match status" value="1"/>
</dbReference>
<evidence type="ECO:0000259" key="10">
    <source>
        <dbReference type="PROSITE" id="PS51379"/>
    </source>
</evidence>
<dbReference type="SFLD" id="SFLDS00029">
    <property type="entry name" value="Radical_SAM"/>
    <property type="match status" value="1"/>
</dbReference>
<dbReference type="AlphaFoldDB" id="A0A923LF53"/>
<protein>
    <submittedName>
        <fullName evidence="12">Glycyl-radical enzyme activating protein</fullName>
    </submittedName>
</protein>
<feature type="domain" description="4Fe-4S ferredoxin-type" evidence="10">
    <location>
        <begin position="77"/>
        <end position="102"/>
    </location>
</feature>
<dbReference type="InterPro" id="IPR012839">
    <property type="entry name" value="Organic_radical_activase"/>
</dbReference>
<dbReference type="Pfam" id="PF04055">
    <property type="entry name" value="Radical_SAM"/>
    <property type="match status" value="1"/>
</dbReference>
<dbReference type="InterPro" id="IPR040074">
    <property type="entry name" value="BssD/PflA/YjjW"/>
</dbReference>
<comment type="similarity">
    <text evidence="2">Belongs to the organic radical-activating enzymes family.</text>
</comment>
<comment type="cofactor">
    <cofactor evidence="1">
        <name>[4Fe-4S] cluster</name>
        <dbReference type="ChEBI" id="CHEBI:49883"/>
    </cofactor>
</comment>
<dbReference type="InterPro" id="IPR034457">
    <property type="entry name" value="Organic_radical-activating"/>
</dbReference>
<dbReference type="SUPFAM" id="SSF102114">
    <property type="entry name" value="Radical SAM enzymes"/>
    <property type="match status" value="1"/>
</dbReference>
<dbReference type="Proteomes" id="UP000649345">
    <property type="component" value="Unassembled WGS sequence"/>
</dbReference>
<dbReference type="SFLD" id="SFLDG01066">
    <property type="entry name" value="organic_radical-activating_enz"/>
    <property type="match status" value="1"/>
</dbReference>
<keyword evidence="3" id="KW-0004">4Fe-4S</keyword>
<keyword evidence="13" id="KW-1185">Reference proteome</keyword>
<comment type="catalytic activity">
    <reaction evidence="9">
        <text>glycyl-[protein] + reduced [flavodoxin] + S-adenosyl-L-methionine = glycin-2-yl radical-[protein] + semiquinone [flavodoxin] + 5'-deoxyadenosine + L-methionine + H(+)</text>
        <dbReference type="Rhea" id="RHEA:61976"/>
        <dbReference type="Rhea" id="RHEA-COMP:10622"/>
        <dbReference type="Rhea" id="RHEA-COMP:14480"/>
        <dbReference type="Rhea" id="RHEA-COMP:15993"/>
        <dbReference type="Rhea" id="RHEA-COMP:15994"/>
        <dbReference type="ChEBI" id="CHEBI:15378"/>
        <dbReference type="ChEBI" id="CHEBI:17319"/>
        <dbReference type="ChEBI" id="CHEBI:29947"/>
        <dbReference type="ChEBI" id="CHEBI:32722"/>
        <dbReference type="ChEBI" id="CHEBI:57618"/>
        <dbReference type="ChEBI" id="CHEBI:57844"/>
        <dbReference type="ChEBI" id="CHEBI:59789"/>
        <dbReference type="ChEBI" id="CHEBI:140311"/>
    </reaction>
</comment>
<dbReference type="InterPro" id="IPR001989">
    <property type="entry name" value="Radical_activat_CS"/>
</dbReference>
<dbReference type="InterPro" id="IPR058240">
    <property type="entry name" value="rSAM_sf"/>
</dbReference>
<name>A0A923LF53_9FIRM</name>
<dbReference type="RefSeq" id="WP_186872275.1">
    <property type="nucleotide sequence ID" value="NZ_JACOOR010000012.1"/>
</dbReference>
<dbReference type="PANTHER" id="PTHR30352:SF4">
    <property type="entry name" value="PYRUVATE FORMATE-LYASE 2-ACTIVATING ENZYME"/>
    <property type="match status" value="1"/>
</dbReference>
<dbReference type="PROSITE" id="PS01087">
    <property type="entry name" value="RADICAL_ACTIVATING"/>
    <property type="match status" value="1"/>
</dbReference>
<dbReference type="GO" id="GO:0016491">
    <property type="term" value="F:oxidoreductase activity"/>
    <property type="evidence" value="ECO:0007669"/>
    <property type="project" value="UniProtKB-KW"/>
</dbReference>
<dbReference type="GO" id="GO:0051539">
    <property type="term" value="F:4 iron, 4 sulfur cluster binding"/>
    <property type="evidence" value="ECO:0007669"/>
    <property type="project" value="UniProtKB-KW"/>
</dbReference>
<evidence type="ECO:0000256" key="4">
    <source>
        <dbReference type="ARBA" id="ARBA00022691"/>
    </source>
</evidence>
<keyword evidence="8" id="KW-0411">Iron-sulfur</keyword>
<reference evidence="12" key="1">
    <citation type="submission" date="2020-08" db="EMBL/GenBank/DDBJ databases">
        <title>Genome public.</title>
        <authorList>
            <person name="Liu C."/>
            <person name="Sun Q."/>
        </authorList>
    </citation>
    <scope>NUCLEOTIDE SEQUENCE</scope>
    <source>
        <strain evidence="12">NSJ-68</strain>
    </source>
</reference>
<dbReference type="Gene3D" id="3.30.70.20">
    <property type="match status" value="1"/>
</dbReference>
<evidence type="ECO:0000313" key="13">
    <source>
        <dbReference type="Proteomes" id="UP000649345"/>
    </source>
</evidence>
<dbReference type="InterPro" id="IPR013785">
    <property type="entry name" value="Aldolase_TIM"/>
</dbReference>
<evidence type="ECO:0000256" key="3">
    <source>
        <dbReference type="ARBA" id="ARBA00022485"/>
    </source>
</evidence>
<accession>A0A923LF53</accession>
<dbReference type="InterPro" id="IPR007197">
    <property type="entry name" value="rSAM"/>
</dbReference>
<dbReference type="InterPro" id="IPR017896">
    <property type="entry name" value="4Fe4S_Fe-S-bd"/>
</dbReference>
<gene>
    <name evidence="12" type="ORF">H8S44_15510</name>
</gene>
<dbReference type="PIRSF" id="PIRSF000371">
    <property type="entry name" value="PFL_act_enz"/>
    <property type="match status" value="1"/>
</dbReference>
<dbReference type="PROSITE" id="PS51379">
    <property type="entry name" value="4FE4S_FER_2"/>
    <property type="match status" value="2"/>
</dbReference>
<sequence length="297" mass="33592">MEGRITNIQRFSVHDGPGIRTVVFLKGCTLRCRWCCNPEAMLPQPVLMFNPQLCIGCGACISVCPTGASGTEKHIGVERKKCTGCGSCAEVCYAEAKYKRDRFLAAEELMEEVRKDLSFYQRTGGGITFSGGEALLQKEFVAEVLRLCKAEGIGTAVETCGNVPWENFEAVLDSMDLYLYDIKSTDTEKHKVYTGAGCERIMENCRRLREAGKQVIIRVPVIPEFNFDRESLTGILRFAETINIEEINFLPYHRYAENKYRYLGMEYWNPGVERLDKGQVEECLREIETSVRLKVDG</sequence>
<dbReference type="NCBIfam" id="TIGR02494">
    <property type="entry name" value="PFLE_PFLC"/>
    <property type="match status" value="1"/>
</dbReference>
<keyword evidence="5" id="KW-0479">Metal-binding</keyword>
<feature type="domain" description="4Fe-4S ferredoxin-type" evidence="10">
    <location>
        <begin position="45"/>
        <end position="74"/>
    </location>
</feature>
<evidence type="ECO:0000256" key="9">
    <source>
        <dbReference type="ARBA" id="ARBA00047365"/>
    </source>
</evidence>
<dbReference type="EMBL" id="JACOOR010000012">
    <property type="protein sequence ID" value="MBC5661156.1"/>
    <property type="molecule type" value="Genomic_DNA"/>
</dbReference>
<dbReference type="GO" id="GO:0046872">
    <property type="term" value="F:metal ion binding"/>
    <property type="evidence" value="ECO:0007669"/>
    <property type="project" value="UniProtKB-KW"/>
</dbReference>
<dbReference type="Pfam" id="PF00037">
    <property type="entry name" value="Fer4"/>
    <property type="match status" value="2"/>
</dbReference>
<dbReference type="Gene3D" id="3.20.20.70">
    <property type="entry name" value="Aldolase class I"/>
    <property type="match status" value="1"/>
</dbReference>
<dbReference type="CDD" id="cd01335">
    <property type="entry name" value="Radical_SAM"/>
    <property type="match status" value="1"/>
</dbReference>
<evidence type="ECO:0000256" key="1">
    <source>
        <dbReference type="ARBA" id="ARBA00001966"/>
    </source>
</evidence>
<evidence type="ECO:0000256" key="7">
    <source>
        <dbReference type="ARBA" id="ARBA00023004"/>
    </source>
</evidence>
<evidence type="ECO:0000313" key="12">
    <source>
        <dbReference type="EMBL" id="MBC5661156.1"/>
    </source>
</evidence>
<feature type="domain" description="Radical SAM core" evidence="11">
    <location>
        <begin position="14"/>
        <end position="292"/>
    </location>
</feature>
<keyword evidence="6" id="KW-0560">Oxidoreductase</keyword>